<dbReference type="Proteomes" id="UP000623687">
    <property type="component" value="Unassembled WGS sequence"/>
</dbReference>
<feature type="transmembrane region" description="Helical" evidence="6">
    <location>
        <begin position="258"/>
        <end position="285"/>
    </location>
</feature>
<dbReference type="PANTHER" id="PTHR21576:SF158">
    <property type="entry name" value="RIBOSOMAL RNA-PROCESSING PROTEIN 12-LIKE CONSERVED DOMAIN-CONTAINING PROTEIN"/>
    <property type="match status" value="1"/>
</dbReference>
<organism evidence="7 8">
    <name type="scientific">Pleurotus ostreatus</name>
    <name type="common">Oyster mushroom</name>
    <name type="synonym">White-rot fungus</name>
    <dbReference type="NCBI Taxonomy" id="5322"/>
    <lineage>
        <taxon>Eukaryota</taxon>
        <taxon>Fungi</taxon>
        <taxon>Dikarya</taxon>
        <taxon>Basidiomycota</taxon>
        <taxon>Agaricomycotina</taxon>
        <taxon>Agaricomycetes</taxon>
        <taxon>Agaricomycetidae</taxon>
        <taxon>Agaricales</taxon>
        <taxon>Pleurotineae</taxon>
        <taxon>Pleurotaceae</taxon>
        <taxon>Pleurotus</taxon>
    </lineage>
</organism>
<proteinExistence type="predicted"/>
<keyword evidence="3 6" id="KW-1133">Transmembrane helix</keyword>
<feature type="transmembrane region" description="Helical" evidence="6">
    <location>
        <begin position="377"/>
        <end position="402"/>
    </location>
</feature>
<comment type="caution">
    <text evidence="7">The sequence shown here is derived from an EMBL/GenBank/DDBJ whole genome shotgun (WGS) entry which is preliminary data.</text>
</comment>
<name>A0A8H7DY27_PLEOS</name>
<evidence type="ECO:0000313" key="7">
    <source>
        <dbReference type="EMBL" id="KAF7440393.1"/>
    </source>
</evidence>
<evidence type="ECO:0000256" key="6">
    <source>
        <dbReference type="SAM" id="Phobius"/>
    </source>
</evidence>
<keyword evidence="8" id="KW-1185">Reference proteome</keyword>
<evidence type="ECO:0000256" key="3">
    <source>
        <dbReference type="ARBA" id="ARBA00022989"/>
    </source>
</evidence>
<feature type="transmembrane region" description="Helical" evidence="6">
    <location>
        <begin position="193"/>
        <end position="212"/>
    </location>
</feature>
<evidence type="ECO:0000313" key="8">
    <source>
        <dbReference type="Proteomes" id="UP000623687"/>
    </source>
</evidence>
<gene>
    <name evidence="7" type="primary">MCH1</name>
    <name evidence="7" type="ORF">PC9H_000738</name>
</gene>
<protein>
    <submittedName>
        <fullName evidence="7">Putative monocarboxylate transporter mch1</fullName>
    </submittedName>
</protein>
<dbReference type="GeneID" id="59370579"/>
<feature type="transmembrane region" description="Helical" evidence="6">
    <location>
        <begin position="22"/>
        <end position="44"/>
    </location>
</feature>
<feature type="transmembrane region" description="Helical" evidence="6">
    <location>
        <begin position="158"/>
        <end position="181"/>
    </location>
</feature>
<dbReference type="Pfam" id="PF07690">
    <property type="entry name" value="MFS_1"/>
    <property type="match status" value="1"/>
</dbReference>
<comment type="subcellular location">
    <subcellularLocation>
        <location evidence="1">Membrane</location>
        <topology evidence="1">Multi-pass membrane protein</topology>
    </subcellularLocation>
</comment>
<dbReference type="RefSeq" id="XP_036636237.1">
    <property type="nucleotide sequence ID" value="XM_036770392.1"/>
</dbReference>
<dbReference type="InterPro" id="IPR036259">
    <property type="entry name" value="MFS_trans_sf"/>
</dbReference>
<evidence type="ECO:0000256" key="2">
    <source>
        <dbReference type="ARBA" id="ARBA00022692"/>
    </source>
</evidence>
<dbReference type="PANTHER" id="PTHR21576">
    <property type="entry name" value="UNCHARACTERIZED NODULIN-LIKE PROTEIN"/>
    <property type="match status" value="1"/>
</dbReference>
<keyword evidence="4 6" id="KW-0472">Membrane</keyword>
<feature type="region of interest" description="Disordered" evidence="5">
    <location>
        <begin position="225"/>
        <end position="246"/>
    </location>
</feature>
<keyword evidence="2 6" id="KW-0812">Transmembrane</keyword>
<feature type="transmembrane region" description="Helical" evidence="6">
    <location>
        <begin position="83"/>
        <end position="105"/>
    </location>
</feature>
<evidence type="ECO:0000256" key="5">
    <source>
        <dbReference type="SAM" id="MobiDB-lite"/>
    </source>
</evidence>
<evidence type="ECO:0000256" key="1">
    <source>
        <dbReference type="ARBA" id="ARBA00004141"/>
    </source>
</evidence>
<dbReference type="SUPFAM" id="SSF103473">
    <property type="entry name" value="MFS general substrate transporter"/>
    <property type="match status" value="1"/>
</dbReference>
<dbReference type="Gene3D" id="1.20.1250.20">
    <property type="entry name" value="MFS general substrate transporter like domains"/>
    <property type="match status" value="1"/>
</dbReference>
<reference evidence="7" key="1">
    <citation type="submission" date="2019-07" db="EMBL/GenBank/DDBJ databases">
        <authorList>
            <person name="Palmer J.M."/>
        </authorList>
    </citation>
    <scope>NUCLEOTIDE SEQUENCE</scope>
    <source>
        <strain evidence="7">PC9</strain>
    </source>
</reference>
<dbReference type="GO" id="GO:0022857">
    <property type="term" value="F:transmembrane transporter activity"/>
    <property type="evidence" value="ECO:0007669"/>
    <property type="project" value="InterPro"/>
</dbReference>
<dbReference type="GO" id="GO:0000329">
    <property type="term" value="C:fungal-type vacuole membrane"/>
    <property type="evidence" value="ECO:0007669"/>
    <property type="project" value="TreeGrafter"/>
</dbReference>
<feature type="transmembrane region" description="Helical" evidence="6">
    <location>
        <begin position="453"/>
        <end position="472"/>
    </location>
</feature>
<dbReference type="OrthoDB" id="410267at2759"/>
<evidence type="ECO:0000256" key="4">
    <source>
        <dbReference type="ARBA" id="ARBA00023136"/>
    </source>
</evidence>
<dbReference type="InterPro" id="IPR011701">
    <property type="entry name" value="MFS"/>
</dbReference>
<feature type="transmembrane region" description="Helical" evidence="6">
    <location>
        <begin position="126"/>
        <end position="146"/>
    </location>
</feature>
<feature type="transmembrane region" description="Helical" evidence="6">
    <location>
        <begin position="346"/>
        <end position="371"/>
    </location>
</feature>
<dbReference type="EMBL" id="JACETU010000001">
    <property type="protein sequence ID" value="KAF7440393.1"/>
    <property type="molecule type" value="Genomic_DNA"/>
</dbReference>
<dbReference type="VEuPathDB" id="FungiDB:PC9H_000738"/>
<accession>A0A8H7DY27</accession>
<dbReference type="AlphaFoldDB" id="A0A8H7DY27"/>
<sequence length="479" mass="51406">MIGANTYPLMELRLSLPVVRKGVACCSIIVNALFAGGIFIFPIISPALVSHLKLTQPQLTTIVLAGMVGQYPFSVLVGYMIDYYGPAACSLVASVMFSAAFSCFSHEISMAPDDVNVFSSATFYKLTLYFFVAGLGTVFSYFSLLFSAAQCFPNHPGIASGLSTAVFGLSPLFLSLLASNLFTTASGLQVIPFLRFLAICTGVVHLCGFVTLRIPKPTPVPLAQPSEHTPLLQSAPGEPGTQQQPRDDSLLGLLSDRFFWILFLACVLTLGYCEMIISNIGTIVLSVSKSTVHSQESMEAIASQQVRLISFSNTASRIVVGPLADFISPVASHLPSGLRALPSHHFISRVAFISVPTALLVISSLVMIFTIDEPQKIWILSAGIGMSYGTIFTLLPSILSAIWGVPSLGRNFGALTYAPFIGTPIFSYLYAFVSAKQSVGGGLCIGTSCWIPTFWTSFVSLSVALLATLYLWKAWKGHL</sequence>
<feature type="transmembrane region" description="Helical" evidence="6">
    <location>
        <begin position="414"/>
        <end position="433"/>
    </location>
</feature>